<dbReference type="Proteomes" id="UP000003327">
    <property type="component" value="Unassembled WGS sequence"/>
</dbReference>
<sequence length="41" mass="4821">MMKLYSHEEMLDGVLGCKGTPARNVYEQKINRLLEKEKETH</sequence>
<comment type="caution">
    <text evidence="1">The sequence shown here is derived from an EMBL/GenBank/DDBJ whole genome shotgun (WGS) entry which is preliminary data.</text>
</comment>
<reference evidence="1 2" key="1">
    <citation type="submission" date="2009-09" db="EMBL/GenBank/DDBJ databases">
        <authorList>
            <person name="Weinstock G."/>
            <person name="Sodergren E."/>
            <person name="Clifton S."/>
            <person name="Fulton L."/>
            <person name="Fulton B."/>
            <person name="Courtney L."/>
            <person name="Fronick C."/>
            <person name="Harrison M."/>
            <person name="Strong C."/>
            <person name="Farmer C."/>
            <person name="Delahaunty K."/>
            <person name="Markovic C."/>
            <person name="Hall O."/>
            <person name="Minx P."/>
            <person name="Tomlinson C."/>
            <person name="Mitreva M."/>
            <person name="Nelson J."/>
            <person name="Hou S."/>
            <person name="Wollam A."/>
            <person name="Pepin K.H."/>
            <person name="Johnson M."/>
            <person name="Bhonagiri V."/>
            <person name="Nash W.E."/>
            <person name="Warren W."/>
            <person name="Chinwalla A."/>
            <person name="Mardis E.R."/>
            <person name="Wilson R.K."/>
        </authorList>
    </citation>
    <scope>NUCLEOTIDE SEQUENCE [LARGE SCALE GENOMIC DNA]</scope>
    <source>
        <strain evidence="1 2">F0319</strain>
    </source>
</reference>
<keyword evidence="2" id="KW-1185">Reference proteome</keyword>
<gene>
    <name evidence="1" type="ORF">HMPREF0973_00582</name>
</gene>
<dbReference type="AlphaFoldDB" id="C9MLV6"/>
<evidence type="ECO:0000313" key="1">
    <source>
        <dbReference type="EMBL" id="EEX19640.1"/>
    </source>
</evidence>
<protein>
    <submittedName>
        <fullName evidence="1">Uncharacterized protein</fullName>
    </submittedName>
</protein>
<dbReference type="RefSeq" id="WP_004382208.1">
    <property type="nucleotide sequence ID" value="NZ_GG698712.1"/>
</dbReference>
<evidence type="ECO:0000313" key="2">
    <source>
        <dbReference type="Proteomes" id="UP000003327"/>
    </source>
</evidence>
<proteinExistence type="predicted"/>
<name>C9MLV6_9BACT</name>
<dbReference type="HOGENOM" id="CLU_3274797_0_0_10"/>
<dbReference type="EMBL" id="ACVA01000013">
    <property type="protein sequence ID" value="EEX19640.1"/>
    <property type="molecule type" value="Genomic_DNA"/>
</dbReference>
<dbReference type="STRING" id="649761.HMPREF0973_00582"/>
<organism evidence="1 2">
    <name type="scientific">Prevotella veroralis F0319</name>
    <dbReference type="NCBI Taxonomy" id="649761"/>
    <lineage>
        <taxon>Bacteria</taxon>
        <taxon>Pseudomonadati</taxon>
        <taxon>Bacteroidota</taxon>
        <taxon>Bacteroidia</taxon>
        <taxon>Bacteroidales</taxon>
        <taxon>Prevotellaceae</taxon>
        <taxon>Prevotella</taxon>
    </lineage>
</organism>
<accession>C9MLV6</accession>